<dbReference type="InterPro" id="IPR058792">
    <property type="entry name" value="Beta-barrel_RND_2"/>
</dbReference>
<dbReference type="NCBIfam" id="TIGR01730">
    <property type="entry name" value="RND_mfp"/>
    <property type="match status" value="1"/>
</dbReference>
<dbReference type="Pfam" id="PF25954">
    <property type="entry name" value="Beta-barrel_RND_2"/>
    <property type="match status" value="1"/>
</dbReference>
<reference evidence="5" key="1">
    <citation type="submission" date="2016-10" db="EMBL/GenBank/DDBJ databases">
        <title>Sequence of Gallionella enrichment culture.</title>
        <authorList>
            <person name="Poehlein A."/>
            <person name="Muehling M."/>
            <person name="Daniel R."/>
        </authorList>
    </citation>
    <scope>NUCLEOTIDE SEQUENCE</scope>
</reference>
<sequence length="406" mass="42904">MSPDPKALERLRINRPHAQRRPFPWGLAIGISAVLLLLAGVAGWWLTRPRPVDVRTAVAQAVDANAPEVLLNASGYVTARLEATVSSKVTGKVEEVLVEEGQRVDAGQVLARLDASNTEAGLQLARAQLDAARKGTAETAANLHLAEIELARTRTLDGQGAVPVSDLDQAQANVSALRARLAVQQANIGVAEREVAVWQQQLDDTVIRAPFAGIVTSKNAQPGEMISPMSSGGFTRTGICTLVDMNSLEIEVDVNESYINRVEPGRPVVAVLDAYPDWRIPAKVIAIIPTADRQKASVKVRVGFLKLDPRILPDMGVKVAFEGAVPAAGAASRRSVRIPSSALVEREGRPVVFVAADGHAERRAVAVGMKTDDTVSITAGLTGGEAVVLDPPAALSDGSPVSITKP</sequence>
<dbReference type="Gene3D" id="2.40.50.100">
    <property type="match status" value="1"/>
</dbReference>
<keyword evidence="1" id="KW-0472">Membrane</keyword>
<dbReference type="PANTHER" id="PTHR30469">
    <property type="entry name" value="MULTIDRUG RESISTANCE PROTEIN MDTA"/>
    <property type="match status" value="1"/>
</dbReference>
<protein>
    <submittedName>
        <fullName evidence="5">Multidrug resistance protein MdtA</fullName>
    </submittedName>
</protein>
<gene>
    <name evidence="5" type="primary">mdtA_15</name>
    <name evidence="5" type="ORF">GALL_104430</name>
</gene>
<dbReference type="Pfam" id="PF25973">
    <property type="entry name" value="BSH_CzcB"/>
    <property type="match status" value="1"/>
</dbReference>
<keyword evidence="1" id="KW-1133">Transmembrane helix</keyword>
<evidence type="ECO:0000259" key="2">
    <source>
        <dbReference type="Pfam" id="PF25954"/>
    </source>
</evidence>
<organism evidence="5">
    <name type="scientific">mine drainage metagenome</name>
    <dbReference type="NCBI Taxonomy" id="410659"/>
    <lineage>
        <taxon>unclassified sequences</taxon>
        <taxon>metagenomes</taxon>
        <taxon>ecological metagenomes</taxon>
    </lineage>
</organism>
<evidence type="ECO:0000313" key="5">
    <source>
        <dbReference type="EMBL" id="OIR07484.1"/>
    </source>
</evidence>
<proteinExistence type="predicted"/>
<dbReference type="GO" id="GO:1990281">
    <property type="term" value="C:efflux pump complex"/>
    <property type="evidence" value="ECO:0007669"/>
    <property type="project" value="TreeGrafter"/>
</dbReference>
<feature type="domain" description="CzcB-like barrel-sandwich hybrid" evidence="3">
    <location>
        <begin position="83"/>
        <end position="228"/>
    </location>
</feature>
<dbReference type="AlphaFoldDB" id="A0A1J5T0V6"/>
<accession>A0A1J5T0V6</accession>
<evidence type="ECO:0000259" key="3">
    <source>
        <dbReference type="Pfam" id="PF25973"/>
    </source>
</evidence>
<dbReference type="PANTHER" id="PTHR30469:SF38">
    <property type="entry name" value="HLYD FAMILY SECRETION PROTEIN"/>
    <property type="match status" value="1"/>
</dbReference>
<dbReference type="EMBL" id="MLJW01000037">
    <property type="protein sequence ID" value="OIR07484.1"/>
    <property type="molecule type" value="Genomic_DNA"/>
</dbReference>
<feature type="transmembrane region" description="Helical" evidence="1">
    <location>
        <begin position="25"/>
        <end position="46"/>
    </location>
</feature>
<dbReference type="Pfam" id="PF25989">
    <property type="entry name" value="YknX_C"/>
    <property type="match status" value="1"/>
</dbReference>
<feature type="domain" description="CusB-like beta-barrel" evidence="2">
    <location>
        <begin position="250"/>
        <end position="323"/>
    </location>
</feature>
<name>A0A1J5T0V6_9ZZZZ</name>
<dbReference type="Gene3D" id="2.40.30.170">
    <property type="match status" value="1"/>
</dbReference>
<dbReference type="GO" id="GO:0015562">
    <property type="term" value="F:efflux transmembrane transporter activity"/>
    <property type="evidence" value="ECO:0007669"/>
    <property type="project" value="TreeGrafter"/>
</dbReference>
<dbReference type="Gene3D" id="1.10.287.470">
    <property type="entry name" value="Helix hairpin bin"/>
    <property type="match status" value="1"/>
</dbReference>
<keyword evidence="1" id="KW-0812">Transmembrane</keyword>
<evidence type="ECO:0000259" key="4">
    <source>
        <dbReference type="Pfam" id="PF25989"/>
    </source>
</evidence>
<dbReference type="InterPro" id="IPR006143">
    <property type="entry name" value="RND_pump_MFP"/>
</dbReference>
<dbReference type="InterPro" id="IPR058647">
    <property type="entry name" value="BSH_CzcB-like"/>
</dbReference>
<dbReference type="InterPro" id="IPR058637">
    <property type="entry name" value="YknX-like_C"/>
</dbReference>
<feature type="domain" description="YknX-like C-terminal permuted SH3-like" evidence="4">
    <location>
        <begin position="336"/>
        <end position="402"/>
    </location>
</feature>
<comment type="caution">
    <text evidence="5">The sequence shown here is derived from an EMBL/GenBank/DDBJ whole genome shotgun (WGS) entry which is preliminary data.</text>
</comment>
<dbReference type="SUPFAM" id="SSF111369">
    <property type="entry name" value="HlyD-like secretion proteins"/>
    <property type="match status" value="1"/>
</dbReference>
<dbReference type="Gene3D" id="2.40.420.20">
    <property type="match status" value="1"/>
</dbReference>
<evidence type="ECO:0000256" key="1">
    <source>
        <dbReference type="SAM" id="Phobius"/>
    </source>
</evidence>